<dbReference type="PANTHER" id="PTHR11439">
    <property type="entry name" value="GAG-POL-RELATED RETROTRANSPOSON"/>
    <property type="match status" value="1"/>
</dbReference>
<organism evidence="4">
    <name type="scientific">Tanacetum cinerariifolium</name>
    <name type="common">Dalmatian daisy</name>
    <name type="synonym">Chrysanthemum cinerariifolium</name>
    <dbReference type="NCBI Taxonomy" id="118510"/>
    <lineage>
        <taxon>Eukaryota</taxon>
        <taxon>Viridiplantae</taxon>
        <taxon>Streptophyta</taxon>
        <taxon>Embryophyta</taxon>
        <taxon>Tracheophyta</taxon>
        <taxon>Spermatophyta</taxon>
        <taxon>Magnoliopsida</taxon>
        <taxon>eudicotyledons</taxon>
        <taxon>Gunneridae</taxon>
        <taxon>Pentapetalae</taxon>
        <taxon>asterids</taxon>
        <taxon>campanulids</taxon>
        <taxon>Asterales</taxon>
        <taxon>Asteraceae</taxon>
        <taxon>Asteroideae</taxon>
        <taxon>Anthemideae</taxon>
        <taxon>Anthemidinae</taxon>
        <taxon>Tanacetum</taxon>
    </lineage>
</organism>
<evidence type="ECO:0000313" key="4">
    <source>
        <dbReference type="EMBL" id="GEU52659.1"/>
    </source>
</evidence>
<feature type="region of interest" description="Disordered" evidence="1">
    <location>
        <begin position="930"/>
        <end position="951"/>
    </location>
</feature>
<protein>
    <submittedName>
        <fullName evidence="4">Uncharacterized protein</fullName>
    </submittedName>
</protein>
<feature type="domain" description="Reverse transcriptase Ty1/copia-type" evidence="2">
    <location>
        <begin position="552"/>
        <end position="608"/>
    </location>
</feature>
<comment type="caution">
    <text evidence="4">The sequence shown here is derived from an EMBL/GenBank/DDBJ whole genome shotgun (WGS) entry which is preliminary data.</text>
</comment>
<accession>A0A6L2KUL2</accession>
<dbReference type="Pfam" id="PF07727">
    <property type="entry name" value="RVT_2"/>
    <property type="match status" value="1"/>
</dbReference>
<dbReference type="Pfam" id="PF22936">
    <property type="entry name" value="Pol_BBD"/>
    <property type="match status" value="1"/>
</dbReference>
<feature type="compositionally biased region" description="Basic residues" evidence="1">
    <location>
        <begin position="930"/>
        <end position="948"/>
    </location>
</feature>
<dbReference type="PANTHER" id="PTHR11439:SF495">
    <property type="entry name" value="REVERSE TRANSCRIPTASE, RNA-DEPENDENT DNA POLYMERASE-RELATED"/>
    <property type="match status" value="1"/>
</dbReference>
<proteinExistence type="predicted"/>
<sequence length="975" mass="109853">MWKMRIEQYFLMTYYSLWEVILNGNSPTPTRIVDGVVQVIAPTIAEQRLPMKNKLKAKGTLLMALPNKHHLKFNIHKDAKSFMEAIEKRECRSPRDNRNKEAPRRTVLVEVSSSNALVSQCDAVGSYDWSFQADEEPTNYALMAFTSSGSSSSLDLIMSYEPDDSVPKSSVHDRYKTGEEYHVVPPPYTRTFIPPKPNLVFHDDLNASESVANVFNDESSTNKPSKDMSKTLRPDAPIIKDWTFDSEDETEIESVPKQPVPTAVPHSTMKSLRPVKHVVNKAHSPIRRPINYRPTIKNSTFNKKGNPQQALKDKGVIDSGFSRHMTGNISYLSHFKEINRGYVAFGGNHKGGKIIGKGKVRKETVSAQQYVLLLLWSIGSQDPQNTDDNAAFDIKENKNEVHVSPSRSDKTKKHDDKAKRADKRKSPIDPSKYPDDPDMPELDDIVYSDDEEDVGAEAGLSNLEKNISVSPIPTTRVHKDHHVTQIISDLTSAPQTRSMERMVKEQGGLNQINDEDFHTYLPKSKRAIVLKWVFRNKKDERRIVIKNKARLMDIKSAFLYGTIEVEVYVYQPLGFEDPDYPDKVYKVIKALYGLHQAPRAWKLGFTDVKSASTPIETEKPLLKDPDGEDMDAHIYRYLKGKPHLGLWYLKDSPFNLVAYSDSDYAGASLDRKSTIGGCQFLGCRLISWQCKKQTIIATSSTEAEYVAAGEKSSMKLLEWNFKELTSPKQMALGKDISNPFMAGVTTPRCDEDSLELMELMVFMFWASISIKKVNDVVQLRALIDGKKVVAIEDVIRQDLRLDDADGVECSPNEEIFAELALLRGLRGTSSVVPWHLPCYRVGKGFSRVKTPLFASMLTQPQAAEEDEEVEVPYALAPPSPTTAPSPVPQDPTPTPHALPPQEQPFVELEQDKNTYALEILKLKKRVKKLEKKKKSRSSGLNRLRKRGGGKIEAIDADEDITLVDVETQVDMDTEL</sequence>
<evidence type="ECO:0000256" key="1">
    <source>
        <dbReference type="SAM" id="MobiDB-lite"/>
    </source>
</evidence>
<feature type="compositionally biased region" description="Basic and acidic residues" evidence="1">
    <location>
        <begin position="393"/>
        <end position="435"/>
    </location>
</feature>
<name>A0A6L2KUL2_TANCI</name>
<evidence type="ECO:0000259" key="2">
    <source>
        <dbReference type="Pfam" id="PF07727"/>
    </source>
</evidence>
<gene>
    <name evidence="4" type="ORF">Tci_024637</name>
</gene>
<feature type="region of interest" description="Disordered" evidence="1">
    <location>
        <begin position="874"/>
        <end position="901"/>
    </location>
</feature>
<feature type="compositionally biased region" description="Pro residues" evidence="1">
    <location>
        <begin position="875"/>
        <end position="901"/>
    </location>
</feature>
<reference evidence="4" key="1">
    <citation type="journal article" date="2019" name="Sci. Rep.">
        <title>Draft genome of Tanacetum cinerariifolium, the natural source of mosquito coil.</title>
        <authorList>
            <person name="Yamashiro T."/>
            <person name="Shiraishi A."/>
            <person name="Satake H."/>
            <person name="Nakayama K."/>
        </authorList>
    </citation>
    <scope>NUCLEOTIDE SEQUENCE</scope>
</reference>
<dbReference type="EMBL" id="BKCJ010003049">
    <property type="protein sequence ID" value="GEU52659.1"/>
    <property type="molecule type" value="Genomic_DNA"/>
</dbReference>
<dbReference type="CDD" id="cd09272">
    <property type="entry name" value="RNase_HI_RT_Ty1"/>
    <property type="match status" value="1"/>
</dbReference>
<feature type="domain" description="Retrovirus-related Pol polyprotein from transposon TNT 1-94-like beta-barrel" evidence="3">
    <location>
        <begin position="316"/>
        <end position="368"/>
    </location>
</feature>
<evidence type="ECO:0000259" key="3">
    <source>
        <dbReference type="Pfam" id="PF22936"/>
    </source>
</evidence>
<feature type="region of interest" description="Disordered" evidence="1">
    <location>
        <begin position="387"/>
        <end position="443"/>
    </location>
</feature>
<dbReference type="InterPro" id="IPR054722">
    <property type="entry name" value="PolX-like_BBD"/>
</dbReference>
<dbReference type="InterPro" id="IPR013103">
    <property type="entry name" value="RVT_2"/>
</dbReference>
<feature type="region of interest" description="Disordered" evidence="1">
    <location>
        <begin position="247"/>
        <end position="268"/>
    </location>
</feature>
<dbReference type="AlphaFoldDB" id="A0A6L2KUL2"/>